<keyword evidence="3" id="KW-1185">Reference proteome</keyword>
<name>A0A4C1TUX0_EUMVA</name>
<dbReference type="AlphaFoldDB" id="A0A4C1TUX0"/>
<reference evidence="2 3" key="1">
    <citation type="journal article" date="2019" name="Commun. Biol.">
        <title>The bagworm genome reveals a unique fibroin gene that provides high tensile strength.</title>
        <authorList>
            <person name="Kono N."/>
            <person name="Nakamura H."/>
            <person name="Ohtoshi R."/>
            <person name="Tomita M."/>
            <person name="Numata K."/>
            <person name="Arakawa K."/>
        </authorList>
    </citation>
    <scope>NUCLEOTIDE SEQUENCE [LARGE SCALE GENOMIC DNA]</scope>
</reference>
<evidence type="ECO:0000313" key="3">
    <source>
        <dbReference type="Proteomes" id="UP000299102"/>
    </source>
</evidence>
<evidence type="ECO:0000313" key="2">
    <source>
        <dbReference type="EMBL" id="GBP17822.1"/>
    </source>
</evidence>
<dbReference type="OrthoDB" id="10531444at2759"/>
<gene>
    <name evidence="2" type="ORF">EVAR_102682_1</name>
</gene>
<evidence type="ECO:0000256" key="1">
    <source>
        <dbReference type="SAM" id="MobiDB-lite"/>
    </source>
</evidence>
<organism evidence="2 3">
    <name type="scientific">Eumeta variegata</name>
    <name type="common">Bagworm moth</name>
    <name type="synonym">Eumeta japonica</name>
    <dbReference type="NCBI Taxonomy" id="151549"/>
    <lineage>
        <taxon>Eukaryota</taxon>
        <taxon>Metazoa</taxon>
        <taxon>Ecdysozoa</taxon>
        <taxon>Arthropoda</taxon>
        <taxon>Hexapoda</taxon>
        <taxon>Insecta</taxon>
        <taxon>Pterygota</taxon>
        <taxon>Neoptera</taxon>
        <taxon>Endopterygota</taxon>
        <taxon>Lepidoptera</taxon>
        <taxon>Glossata</taxon>
        <taxon>Ditrysia</taxon>
        <taxon>Tineoidea</taxon>
        <taxon>Psychidae</taxon>
        <taxon>Oiketicinae</taxon>
        <taxon>Eumeta</taxon>
    </lineage>
</organism>
<protein>
    <submittedName>
        <fullName evidence="2">Uncharacterized protein</fullName>
    </submittedName>
</protein>
<proteinExistence type="predicted"/>
<dbReference type="Proteomes" id="UP000299102">
    <property type="component" value="Unassembled WGS sequence"/>
</dbReference>
<comment type="caution">
    <text evidence="2">The sequence shown here is derived from an EMBL/GenBank/DDBJ whole genome shotgun (WGS) entry which is preliminary data.</text>
</comment>
<feature type="region of interest" description="Disordered" evidence="1">
    <location>
        <begin position="1"/>
        <end position="23"/>
    </location>
</feature>
<dbReference type="EMBL" id="BGZK01000090">
    <property type="protein sequence ID" value="GBP17822.1"/>
    <property type="molecule type" value="Genomic_DNA"/>
</dbReference>
<sequence>MWAIPGGTAMPGRPVTGVERAPNTPSCHKNQFNILYVFSYFAWILENFQFEVLTEYLILFQGSIDTCL</sequence>
<accession>A0A4C1TUX0</accession>